<dbReference type="SUPFAM" id="SSF51445">
    <property type="entry name" value="(Trans)glycosidases"/>
    <property type="match status" value="1"/>
</dbReference>
<dbReference type="PANTHER" id="PTHR22762:SF120">
    <property type="entry name" value="HETEROGLYCAN GLUCOSIDASE 1"/>
    <property type="match status" value="1"/>
</dbReference>
<name>R7ZMW6_9BACT</name>
<feature type="domain" description="Glycoside hydrolase family 31 TIM barrel" evidence="5">
    <location>
        <begin position="242"/>
        <end position="564"/>
    </location>
</feature>
<dbReference type="CDD" id="cd06604">
    <property type="entry name" value="GH31_glucosidase_II_MalA"/>
    <property type="match status" value="1"/>
</dbReference>
<evidence type="ECO:0000313" key="9">
    <source>
        <dbReference type="EMBL" id="EON75428.1"/>
    </source>
</evidence>
<comment type="caution">
    <text evidence="9">The sequence shown here is derived from an EMBL/GenBank/DDBJ whole genome shotgun (WGS) entry which is preliminary data.</text>
</comment>
<dbReference type="InterPro" id="IPR000322">
    <property type="entry name" value="Glyco_hydro_31_TIM"/>
</dbReference>
<dbReference type="InterPro" id="IPR013780">
    <property type="entry name" value="Glyco_hydro_b"/>
</dbReference>
<dbReference type="RefSeq" id="WP_010856259.1">
    <property type="nucleotide sequence ID" value="NZ_AQHR01000107.1"/>
</dbReference>
<dbReference type="InterPro" id="IPR033403">
    <property type="entry name" value="DUF5110"/>
</dbReference>
<dbReference type="InterPro" id="IPR025887">
    <property type="entry name" value="Glyco_hydro_31_N_dom"/>
</dbReference>
<dbReference type="SUPFAM" id="SSF51011">
    <property type="entry name" value="Glycosyl hydrolase domain"/>
    <property type="match status" value="1"/>
</dbReference>
<keyword evidence="2 4" id="KW-0378">Hydrolase</keyword>
<evidence type="ECO:0000313" key="10">
    <source>
        <dbReference type="Proteomes" id="UP000013909"/>
    </source>
</evidence>
<dbReference type="InterPro" id="IPR030458">
    <property type="entry name" value="Glyco_hydro_31_AS"/>
</dbReference>
<dbReference type="Pfam" id="PF01055">
    <property type="entry name" value="Glyco_hydro_31_2nd"/>
    <property type="match status" value="1"/>
</dbReference>
<evidence type="ECO:0000256" key="3">
    <source>
        <dbReference type="ARBA" id="ARBA00023295"/>
    </source>
</evidence>
<dbReference type="Proteomes" id="UP000013909">
    <property type="component" value="Unassembled WGS sequence"/>
</dbReference>
<dbReference type="PROSITE" id="PS00129">
    <property type="entry name" value="GLYCOSYL_HYDROL_F31_1"/>
    <property type="match status" value="1"/>
</dbReference>
<dbReference type="SUPFAM" id="SSF74650">
    <property type="entry name" value="Galactose mutarotase-like"/>
    <property type="match status" value="1"/>
</dbReference>
<sequence length="805" mass="91686">MIPVTQQHTIISPGPIRNWEVTPYGITGHTEDAIFAIQVYADHTIRVQVSRHEAFSPNPYAVIAKPVSGLFEFRSSPDILWLSTKKMTVTISRECFSLSFATPQGKVLCEDDPAIGINWLGTEVSCYKKLQPWEKFIGLGEKTGGLNRWGKAYTNWNTDSFGYGIDADPLYLSVPFYIGLNGGKAYGIFFDNPHKSVFNFGASNNRFSYFSAEDGDLDYYFFHEDSVASIIQAYTQLTGRMEMPPLWSLGYQQCRYSYYPDREVLRLAETFREKEIPADVIYLDIHHMEKYKVFTFDGKTFPDPAAMIKSLKERGFKVVVILDPGIKNDPNYAPYLEGIEQGLFIRYPDQVPYEGHVWPGWCAFPDFTNPAARAWWANKLSFYSSLGVDGFWTDMNEPATWGQHMPNIIEFHFEGEQCSHRKARNIYGMQMARSTREGSLQHADNKRPFVLSRSGYAGIQRDAAVWTGDNVASDEHMLAGIRLVNSLGLSGVSFSGFDVGGFAGNTNPKLFARWISLGAFSPLFRAHSMINSNDSEPWSFGEEVEEIAKNYIRLRYKLLPTIYAAFYKSCSSGLPVAKSLAIDYAFDDRVFQGPFDNQYLFCDKFLVVPVESFRPVTKVFLPEGKWYYLFNSQPVDGNQVCYWECPLSYLPVFVKAGSIVALQEPVNHTGEAHDGILHLHVYHGSGTSNHLHYEDDGSTLDYRNNAYFKRNLLFDHSHKVLIFEESRGNYKSKFHTVKIYFHGFGENQASVGEVMKKLEKEDVSFLDRISDFDPFPDNRHPYHQCEDTRTLTIPHPPAKLTITLH</sequence>
<protein>
    <submittedName>
        <fullName evidence="9">Alpha-glucosidase</fullName>
        <ecNumber evidence="9">3.2.1.20</ecNumber>
    </submittedName>
</protein>
<keyword evidence="3 4" id="KW-0326">Glycosidase</keyword>
<evidence type="ECO:0000256" key="2">
    <source>
        <dbReference type="ARBA" id="ARBA00022801"/>
    </source>
</evidence>
<accession>R7ZMW6</accession>
<dbReference type="Pfam" id="PF13802">
    <property type="entry name" value="Gal_mutarotas_2"/>
    <property type="match status" value="1"/>
</dbReference>
<dbReference type="CDD" id="cd14752">
    <property type="entry name" value="GH31_N"/>
    <property type="match status" value="1"/>
</dbReference>
<evidence type="ECO:0000256" key="4">
    <source>
        <dbReference type="RuleBase" id="RU361185"/>
    </source>
</evidence>
<dbReference type="PATRIC" id="fig|1288963.3.peg.4128"/>
<dbReference type="Gene3D" id="3.20.20.80">
    <property type="entry name" value="Glycosidases"/>
    <property type="match status" value="1"/>
</dbReference>
<feature type="domain" description="Glycosyl hydrolase family 31 C-terminal" evidence="8">
    <location>
        <begin position="573"/>
        <end position="660"/>
    </location>
</feature>
<evidence type="ECO:0000259" key="8">
    <source>
        <dbReference type="Pfam" id="PF21365"/>
    </source>
</evidence>
<dbReference type="InterPro" id="IPR048395">
    <property type="entry name" value="Glyco_hydro_31_C"/>
</dbReference>
<proteinExistence type="inferred from homology"/>
<dbReference type="Pfam" id="PF21365">
    <property type="entry name" value="Glyco_hydro_31_3rd"/>
    <property type="match status" value="1"/>
</dbReference>
<feature type="domain" description="Glycoside hydrolase family 31 N-terminal" evidence="6">
    <location>
        <begin position="35"/>
        <end position="198"/>
    </location>
</feature>
<feature type="domain" description="DUF5110" evidence="7">
    <location>
        <begin position="677"/>
        <end position="743"/>
    </location>
</feature>
<dbReference type="AlphaFoldDB" id="R7ZMW6"/>
<evidence type="ECO:0000259" key="5">
    <source>
        <dbReference type="Pfam" id="PF01055"/>
    </source>
</evidence>
<dbReference type="GO" id="GO:0005975">
    <property type="term" value="P:carbohydrate metabolic process"/>
    <property type="evidence" value="ECO:0007669"/>
    <property type="project" value="InterPro"/>
</dbReference>
<dbReference type="EC" id="3.2.1.20" evidence="9"/>
<comment type="similarity">
    <text evidence="1 4">Belongs to the glycosyl hydrolase 31 family.</text>
</comment>
<dbReference type="STRING" id="1232681.ADIS_4132"/>
<evidence type="ECO:0000259" key="7">
    <source>
        <dbReference type="Pfam" id="PF17137"/>
    </source>
</evidence>
<dbReference type="GO" id="GO:0030246">
    <property type="term" value="F:carbohydrate binding"/>
    <property type="evidence" value="ECO:0007669"/>
    <property type="project" value="InterPro"/>
</dbReference>
<gene>
    <name evidence="9" type="ORF">ADIS_4132</name>
</gene>
<dbReference type="InterPro" id="IPR017853">
    <property type="entry name" value="GH"/>
</dbReference>
<dbReference type="PANTHER" id="PTHR22762">
    <property type="entry name" value="ALPHA-GLUCOSIDASE"/>
    <property type="match status" value="1"/>
</dbReference>
<evidence type="ECO:0000259" key="6">
    <source>
        <dbReference type="Pfam" id="PF13802"/>
    </source>
</evidence>
<dbReference type="InterPro" id="IPR011013">
    <property type="entry name" value="Gal_mutarotase_sf_dom"/>
</dbReference>
<dbReference type="Gene3D" id="2.60.40.1760">
    <property type="entry name" value="glycosyl hydrolase (family 31)"/>
    <property type="match status" value="1"/>
</dbReference>
<dbReference type="Pfam" id="PF17137">
    <property type="entry name" value="DUF5110"/>
    <property type="match status" value="1"/>
</dbReference>
<dbReference type="GO" id="GO:0004558">
    <property type="term" value="F:alpha-1,4-glucosidase activity"/>
    <property type="evidence" value="ECO:0007669"/>
    <property type="project" value="UniProtKB-EC"/>
</dbReference>
<reference evidence="9 10" key="1">
    <citation type="submission" date="2013-02" db="EMBL/GenBank/DDBJ databases">
        <title>A novel strain isolated from Lonar lake, Maharashtra, India.</title>
        <authorList>
            <person name="Singh A."/>
        </authorList>
    </citation>
    <scope>NUCLEOTIDE SEQUENCE [LARGE SCALE GENOMIC DNA]</scope>
    <source>
        <strain evidence="9 10">AK24</strain>
    </source>
</reference>
<dbReference type="OrthoDB" id="176168at2"/>
<keyword evidence="10" id="KW-1185">Reference proteome</keyword>
<dbReference type="Gene3D" id="2.60.40.1180">
    <property type="entry name" value="Golgi alpha-mannosidase II"/>
    <property type="match status" value="2"/>
</dbReference>
<organism evidence="9 10">
    <name type="scientific">Lunatimonas lonarensis</name>
    <dbReference type="NCBI Taxonomy" id="1232681"/>
    <lineage>
        <taxon>Bacteria</taxon>
        <taxon>Pseudomonadati</taxon>
        <taxon>Bacteroidota</taxon>
        <taxon>Cytophagia</taxon>
        <taxon>Cytophagales</taxon>
        <taxon>Cyclobacteriaceae</taxon>
    </lineage>
</organism>
<evidence type="ECO:0000256" key="1">
    <source>
        <dbReference type="ARBA" id="ARBA00007806"/>
    </source>
</evidence>
<dbReference type="EMBL" id="AQHR01000107">
    <property type="protein sequence ID" value="EON75428.1"/>
    <property type="molecule type" value="Genomic_DNA"/>
</dbReference>